<dbReference type="EMBL" id="DSIN01000010">
    <property type="protein sequence ID" value="HEF24725.1"/>
    <property type="molecule type" value="Genomic_DNA"/>
</dbReference>
<evidence type="ECO:0000259" key="3">
    <source>
        <dbReference type="Pfam" id="PF21724"/>
    </source>
</evidence>
<evidence type="ECO:0000256" key="1">
    <source>
        <dbReference type="SAM" id="MobiDB-lite"/>
    </source>
</evidence>
<sequence>MDLLTNVPSWDDIERNLDEQFNALNQGVSSGLQSANDGWDGMSRRLSNGVSLAYGYMGGARIDHVRQAMALSYPIMQSDLTRKWASINIKEILPVLIKLVQQVVMILGGSVAVGGALGGAAGAWAFGIGAAPGAVAGAGIGLQVGNVILMALGLSAIAEYFYKGLPACLSTLQEGLATAWHAEDGLKPTGLDPTGGSAAQVQERTERAARQLARGQEQLVMLLLTAIVTYLTRGQMKAGVMNSLESIATRSAKLQADISNKEFAAWLARNEQKILAQPELQAKDVTPLKKAEPEPPLPNESSKSTKPPKTRPTFEEIYAKAGAAKAEIDAVADEIAAKYGGTVAKAPIKSRARALEKIANDYGGDPTKIKDLARNTIIVPADKIASVTQELAQRGAKVKIIDGAADPLGYSGVNSSFMTKAGIPGEIQVNSPQMIFAKEPEALARNLLGSDTYDAVASKAGVPGGLGHAYYEDWRTMNPTSSGAEAIATKSKAYYDTVRGL</sequence>
<reference evidence="4" key="1">
    <citation type="journal article" date="2020" name="mSystems">
        <title>Genome- and Community-Level Interaction Insights into Carbon Utilization and Element Cycling Functions of Hydrothermarchaeota in Hydrothermal Sediment.</title>
        <authorList>
            <person name="Zhou Z."/>
            <person name="Liu Y."/>
            <person name="Xu W."/>
            <person name="Pan J."/>
            <person name="Luo Z.H."/>
            <person name="Li M."/>
        </authorList>
    </citation>
    <scope>NUCLEOTIDE SEQUENCE [LARGE SCALE GENOMIC DNA]</scope>
    <source>
        <strain evidence="4">SpSt-200</strain>
    </source>
</reference>
<evidence type="ECO:0000256" key="2">
    <source>
        <dbReference type="SAM" id="Phobius"/>
    </source>
</evidence>
<dbReference type="Pfam" id="PF21724">
    <property type="entry name" value="DUF6861"/>
    <property type="match status" value="1"/>
</dbReference>
<comment type="caution">
    <text evidence="4">The sequence shown here is derived from an EMBL/GenBank/DDBJ whole genome shotgun (WGS) entry which is preliminary data.</text>
</comment>
<protein>
    <recommendedName>
        <fullName evidence="3">NAD(+)--protein-arginine ADP-ribosyltransferase Tre1-like N-terminal domain-containing protein</fullName>
    </recommendedName>
</protein>
<keyword evidence="2" id="KW-0472">Membrane</keyword>
<accession>A0A7C1WPU1</accession>
<feature type="transmembrane region" description="Helical" evidence="2">
    <location>
        <begin position="103"/>
        <end position="128"/>
    </location>
</feature>
<organism evidence="4">
    <name type="scientific">Pseudomonas graminis</name>
    <dbReference type="NCBI Taxonomy" id="158627"/>
    <lineage>
        <taxon>Bacteria</taxon>
        <taxon>Pseudomonadati</taxon>
        <taxon>Pseudomonadota</taxon>
        <taxon>Gammaproteobacteria</taxon>
        <taxon>Pseudomonadales</taxon>
        <taxon>Pseudomonadaceae</taxon>
        <taxon>Pseudomonas</taxon>
    </lineage>
</organism>
<gene>
    <name evidence="4" type="ORF">ENP23_03005</name>
</gene>
<keyword evidence="2" id="KW-1133">Transmembrane helix</keyword>
<feature type="domain" description="NAD(+)--protein-arginine ADP-ribosyltransferase Tre1-like N-terminal" evidence="3">
    <location>
        <begin position="65"/>
        <end position="271"/>
    </location>
</feature>
<name>A0A7C1WPU1_9PSED</name>
<dbReference type="AlphaFoldDB" id="A0A7C1WPU1"/>
<feature type="transmembrane region" description="Helical" evidence="2">
    <location>
        <begin position="140"/>
        <end position="162"/>
    </location>
</feature>
<feature type="region of interest" description="Disordered" evidence="1">
    <location>
        <begin position="278"/>
        <end position="311"/>
    </location>
</feature>
<keyword evidence="2" id="KW-0812">Transmembrane</keyword>
<dbReference type="InterPro" id="IPR049195">
    <property type="entry name" value="Tre1-like_N"/>
</dbReference>
<proteinExistence type="predicted"/>
<evidence type="ECO:0000313" key="4">
    <source>
        <dbReference type="EMBL" id="HEF24725.1"/>
    </source>
</evidence>